<dbReference type="PANTHER" id="PTHR13265:SF0">
    <property type="entry name" value="HPR1"/>
    <property type="match status" value="1"/>
</dbReference>
<reference evidence="3" key="1">
    <citation type="submission" date="2017-05" db="EMBL/GenBank/DDBJ databases">
        <authorList>
            <person name="Song R."/>
            <person name="Chenine A.L."/>
            <person name="Ruprecht R.M."/>
        </authorList>
    </citation>
    <scope>NUCLEOTIDE SEQUENCE [LARGE SCALE GENOMIC DNA]</scope>
</reference>
<dbReference type="GO" id="GO:0000445">
    <property type="term" value="C:THO complex part of transcription export complex"/>
    <property type="evidence" value="ECO:0007669"/>
    <property type="project" value="TreeGrafter"/>
</dbReference>
<dbReference type="EMBL" id="LT854255">
    <property type="protein sequence ID" value="SMR48829.1"/>
    <property type="molecule type" value="Genomic_DNA"/>
</dbReference>
<evidence type="ECO:0000256" key="1">
    <source>
        <dbReference type="SAM" id="MobiDB-lite"/>
    </source>
</evidence>
<dbReference type="GO" id="GO:0006406">
    <property type="term" value="P:mRNA export from nucleus"/>
    <property type="evidence" value="ECO:0007669"/>
    <property type="project" value="TreeGrafter"/>
</dbReference>
<proteinExistence type="predicted"/>
<dbReference type="InterPro" id="IPR021861">
    <property type="entry name" value="THO_THOC1"/>
</dbReference>
<feature type="region of interest" description="Disordered" evidence="1">
    <location>
        <begin position="319"/>
        <end position="340"/>
    </location>
</feature>
<organism evidence="2 3">
    <name type="scientific">Zymoseptoria tritici ST99CH_1E4</name>
    <dbReference type="NCBI Taxonomy" id="1276532"/>
    <lineage>
        <taxon>Eukaryota</taxon>
        <taxon>Fungi</taxon>
        <taxon>Dikarya</taxon>
        <taxon>Ascomycota</taxon>
        <taxon>Pezizomycotina</taxon>
        <taxon>Dothideomycetes</taxon>
        <taxon>Dothideomycetidae</taxon>
        <taxon>Mycosphaerellales</taxon>
        <taxon>Mycosphaerellaceae</taxon>
        <taxon>Zymoseptoria</taxon>
    </lineage>
</organism>
<evidence type="ECO:0000313" key="2">
    <source>
        <dbReference type="EMBL" id="SMR48829.1"/>
    </source>
</evidence>
<feature type="compositionally biased region" description="Acidic residues" evidence="1">
    <location>
        <begin position="631"/>
        <end position="646"/>
    </location>
</feature>
<dbReference type="AlphaFoldDB" id="A0A2H1G5L4"/>
<feature type="compositionally biased region" description="Basic and acidic residues" evidence="1">
    <location>
        <begin position="221"/>
        <end position="239"/>
    </location>
</feature>
<accession>A0A2H1G5L4</accession>
<sequence length="646" mass="71910">MAVEVASDLQVVAQIASRLQSLLRRASAVKPETSVEPALPTAEFVDDIEALLDDFAEHHDQQYKFSAVETAVREVFYSLITSTSISDPAFVGVWNLLDIVLICGDRGRCDAALICLLLEELLDSQTTDGCRIVFDYLDSRRDRLAQKDFHKKNLIFLRSCNELLRRLSRAEDAIFCGRVFFFLFQTFPLGDKSSVNLRGEFHVENTTKFDDSEVVPAEGNGEHMEIDSQPKEEPIKEHTPAPAVPTKPGSKAVPIKAPHKKIPEEEALPTSELYPIFWRLQHDFSDPTRLFDTAKFTAFKKGLASTIVKFKKTPTVVQTKAGEEEKRGTKRKIGENGTVDDSSDHLMDNYNPKYLTSKDLFDLELSDLAFQRHILVQALILIDFLLSLTDKAKKRLASLTTTNKSMLYSFALNEGDTQWATTTRSTITSYISSTAEGRQYCRMVETVLARDKNWVRWKVESCPSIVRGPVSTEQEMAARKGAAQATRPRKIPEKPMGAMNLSFLDEGSGGGLEALKDPARYTAPTIEQLVDKVKTDKLDADFAADDEEKASFENAIQNAKWRALRQARSSNLSLLNKVESTKDLEEMPFVTAEDLEAEAETEAAEQNGDDAAVTNSTNAGERENTTVVDEVVADAPEEETAVTEAA</sequence>
<protein>
    <recommendedName>
        <fullName evidence="4">Nuclear matrix protein</fullName>
    </recommendedName>
</protein>
<gene>
    <name evidence="2" type="ORF">ZT1E4_G4221</name>
</gene>
<feature type="region of interest" description="Disordered" evidence="1">
    <location>
        <begin position="595"/>
        <end position="646"/>
    </location>
</feature>
<dbReference type="Proteomes" id="UP000245764">
    <property type="component" value="Chromosome 3"/>
</dbReference>
<feature type="region of interest" description="Disordered" evidence="1">
    <location>
        <begin position="221"/>
        <end position="254"/>
    </location>
</feature>
<dbReference type="PANTHER" id="PTHR13265">
    <property type="entry name" value="THO COMPLEX SUBUNIT 1"/>
    <property type="match status" value="1"/>
</dbReference>
<evidence type="ECO:0000313" key="3">
    <source>
        <dbReference type="Proteomes" id="UP000245764"/>
    </source>
</evidence>
<name>A0A2H1G5L4_ZYMTR</name>
<evidence type="ECO:0008006" key="4">
    <source>
        <dbReference type="Google" id="ProtNLM"/>
    </source>
</evidence>
<dbReference type="Pfam" id="PF11957">
    <property type="entry name" value="efThoc1"/>
    <property type="match status" value="1"/>
</dbReference>